<evidence type="ECO:0000313" key="1">
    <source>
        <dbReference type="EMBL" id="KAL3281643.1"/>
    </source>
</evidence>
<proteinExistence type="predicted"/>
<dbReference type="AlphaFoldDB" id="A0ABD2NSF0"/>
<evidence type="ECO:0000313" key="2">
    <source>
        <dbReference type="Proteomes" id="UP001516400"/>
    </source>
</evidence>
<accession>A0ABD2NSF0</accession>
<comment type="caution">
    <text evidence="1">The sequence shown here is derived from an EMBL/GenBank/DDBJ whole genome shotgun (WGS) entry which is preliminary data.</text>
</comment>
<keyword evidence="2" id="KW-1185">Reference proteome</keyword>
<name>A0ABD2NSF0_9CUCU</name>
<sequence length="148" mass="17400">MAEIAGENNRQCESLMYQEIPQTVAEMVPGLSPTSVLYETLIDLMDDPIATPNSMMRTDENVNDTNRTSMSAVNETGDRIRKVEEIHRRHREECQRWENYLSRLAMSPLNHHTKIKPLWLQDEMKFRRGMKTERNYCKLRTSNKTIKL</sequence>
<protein>
    <submittedName>
        <fullName evidence="1">Uncharacterized protein</fullName>
    </submittedName>
</protein>
<organism evidence="1 2">
    <name type="scientific">Cryptolaemus montrouzieri</name>
    <dbReference type="NCBI Taxonomy" id="559131"/>
    <lineage>
        <taxon>Eukaryota</taxon>
        <taxon>Metazoa</taxon>
        <taxon>Ecdysozoa</taxon>
        <taxon>Arthropoda</taxon>
        <taxon>Hexapoda</taxon>
        <taxon>Insecta</taxon>
        <taxon>Pterygota</taxon>
        <taxon>Neoptera</taxon>
        <taxon>Endopterygota</taxon>
        <taxon>Coleoptera</taxon>
        <taxon>Polyphaga</taxon>
        <taxon>Cucujiformia</taxon>
        <taxon>Coccinelloidea</taxon>
        <taxon>Coccinellidae</taxon>
        <taxon>Scymninae</taxon>
        <taxon>Scymnini</taxon>
        <taxon>Cryptolaemus</taxon>
    </lineage>
</organism>
<dbReference type="Proteomes" id="UP001516400">
    <property type="component" value="Unassembled WGS sequence"/>
</dbReference>
<dbReference type="EMBL" id="JABFTP020000144">
    <property type="protein sequence ID" value="KAL3281643.1"/>
    <property type="molecule type" value="Genomic_DNA"/>
</dbReference>
<reference evidence="1 2" key="1">
    <citation type="journal article" date="2021" name="BMC Biol.">
        <title>Horizontally acquired antibacterial genes associated with adaptive radiation of ladybird beetles.</title>
        <authorList>
            <person name="Li H.S."/>
            <person name="Tang X.F."/>
            <person name="Huang Y.H."/>
            <person name="Xu Z.Y."/>
            <person name="Chen M.L."/>
            <person name="Du X.Y."/>
            <person name="Qiu B.Y."/>
            <person name="Chen P.T."/>
            <person name="Zhang W."/>
            <person name="Slipinski A."/>
            <person name="Escalona H.E."/>
            <person name="Waterhouse R.M."/>
            <person name="Zwick A."/>
            <person name="Pang H."/>
        </authorList>
    </citation>
    <scope>NUCLEOTIDE SEQUENCE [LARGE SCALE GENOMIC DNA]</scope>
    <source>
        <strain evidence="1">SYSU2018</strain>
    </source>
</reference>
<gene>
    <name evidence="1" type="ORF">HHI36_004849</name>
</gene>